<name>A0ACB8H899_PSICU</name>
<gene>
    <name evidence="1" type="ORF">JR316_0003345</name>
</gene>
<dbReference type="Proteomes" id="UP000664032">
    <property type="component" value="Unassembled WGS sequence"/>
</dbReference>
<evidence type="ECO:0000313" key="2">
    <source>
        <dbReference type="Proteomes" id="UP000664032"/>
    </source>
</evidence>
<sequence length="661" mass="73023">MFSARALSRSLSRFPRRPPQNLLSVRLYTTGTQSSPQPGQNSYIQTSKTIAKVTGLLCLSSVVGIFVVGASILAHDAFTYNEKHVDRVPVNPLALHPERGGPKNLPVARVLVDDEEDEEAKLLAGKPRLVIIGGGWGAMGVLESLHPGDYHVTVVSTDTYTTFTPLLPSAAVGTVSVRSLIEPIRKVLARLRGHFVQGKAVDLVMSERLVEISAVSPDGSESNFYIPYDKIVIAVGSSSSTHGVPGLENCFQLKTIGDAQAIRRRIMDNFERASLPTTSPEERKRLLSFVVCGGGPTGVETAAEIYDFCQEDIMNYACIFPKICRKEVSIHVIQSREHILNTYSEAISKFAEDKFRRDQVDLITSARVAGVTPEHVLYTTRNAEGETEQHSIPTNFVLWSTGIAMNPFTQRVSSLLPNQVHKKAIEVDSHLRVNGAPIGEVYAIGDCATIETSLMSHFMELVDDADADKNGKIEFGEWEHMVVKIKERIPMAEDHLVKVKELFQLYDSDADDSLSLNELFKLLEEIGNRITSLPATAQVASQQGKYLGKKLHKLSRANPPVASSTPPASGNPNAIQLLSDETVSKPFKYFHLGTLAYIGNAAVFDFGKYSFMGGLVAMYAWRSIYWNEQVSARTRALLMIDWIVRKIKYEELALRIVQLYG</sequence>
<protein>
    <submittedName>
        <fullName evidence="1">External alternative NAD(P)H-ubiquinone oxidoreductase B1, mitochondrial</fullName>
    </submittedName>
</protein>
<comment type="caution">
    <text evidence="1">The sequence shown here is derived from an EMBL/GenBank/DDBJ whole genome shotgun (WGS) entry which is preliminary data.</text>
</comment>
<dbReference type="EMBL" id="JAFIQS020000003">
    <property type="protein sequence ID" value="KAH9483867.1"/>
    <property type="molecule type" value="Genomic_DNA"/>
</dbReference>
<organism evidence="1 2">
    <name type="scientific">Psilocybe cubensis</name>
    <name type="common">Psychedelic mushroom</name>
    <name type="synonym">Stropharia cubensis</name>
    <dbReference type="NCBI Taxonomy" id="181762"/>
    <lineage>
        <taxon>Eukaryota</taxon>
        <taxon>Fungi</taxon>
        <taxon>Dikarya</taxon>
        <taxon>Basidiomycota</taxon>
        <taxon>Agaricomycotina</taxon>
        <taxon>Agaricomycetes</taxon>
        <taxon>Agaricomycetidae</taxon>
        <taxon>Agaricales</taxon>
        <taxon>Agaricineae</taxon>
        <taxon>Strophariaceae</taxon>
        <taxon>Psilocybe</taxon>
    </lineage>
</organism>
<keyword evidence="2" id="KW-1185">Reference proteome</keyword>
<reference evidence="1" key="1">
    <citation type="submission" date="2021-10" db="EMBL/GenBank/DDBJ databases">
        <title>Psilocybe cubensis genome.</title>
        <authorList>
            <person name="Mckernan K.J."/>
            <person name="Crawford S."/>
            <person name="Trippe A."/>
            <person name="Kane L.T."/>
            <person name="Mclaughlin S."/>
        </authorList>
    </citation>
    <scope>NUCLEOTIDE SEQUENCE</scope>
    <source>
        <strain evidence="1">MGC-MH-2018</strain>
    </source>
</reference>
<evidence type="ECO:0000313" key="1">
    <source>
        <dbReference type="EMBL" id="KAH9483867.1"/>
    </source>
</evidence>
<accession>A0ACB8H899</accession>
<proteinExistence type="predicted"/>